<proteinExistence type="predicted"/>
<accession>A0A4S4DY72</accession>
<dbReference type="Proteomes" id="UP000306102">
    <property type="component" value="Unassembled WGS sequence"/>
</dbReference>
<dbReference type="InterPro" id="IPR014710">
    <property type="entry name" value="RmlC-like_jellyroll"/>
</dbReference>
<organism evidence="2 3">
    <name type="scientific">Camellia sinensis var. sinensis</name>
    <name type="common">China tea</name>
    <dbReference type="NCBI Taxonomy" id="542762"/>
    <lineage>
        <taxon>Eukaryota</taxon>
        <taxon>Viridiplantae</taxon>
        <taxon>Streptophyta</taxon>
        <taxon>Embryophyta</taxon>
        <taxon>Tracheophyta</taxon>
        <taxon>Spermatophyta</taxon>
        <taxon>Magnoliopsida</taxon>
        <taxon>eudicotyledons</taxon>
        <taxon>Gunneridae</taxon>
        <taxon>Pentapetalae</taxon>
        <taxon>asterids</taxon>
        <taxon>Ericales</taxon>
        <taxon>Theaceae</taxon>
        <taxon>Camellia</taxon>
    </lineage>
</organism>
<dbReference type="EMBL" id="SDRB02009346">
    <property type="protein sequence ID" value="THG08381.1"/>
    <property type="molecule type" value="Genomic_DNA"/>
</dbReference>
<dbReference type="Gene3D" id="2.60.120.10">
    <property type="entry name" value="Jelly Rolls"/>
    <property type="match status" value="2"/>
</dbReference>
<name>A0A4S4DY72_CAMSN</name>
<protein>
    <recommendedName>
        <fullName evidence="1">Cupin type-1 domain-containing protein</fullName>
    </recommendedName>
</protein>
<evidence type="ECO:0000313" key="3">
    <source>
        <dbReference type="Proteomes" id="UP000306102"/>
    </source>
</evidence>
<dbReference type="InterPro" id="IPR006045">
    <property type="entry name" value="Cupin_1"/>
</dbReference>
<gene>
    <name evidence="2" type="ORF">TEA_012754</name>
</gene>
<evidence type="ECO:0000259" key="1">
    <source>
        <dbReference type="Pfam" id="PF00190"/>
    </source>
</evidence>
<dbReference type="Pfam" id="PF00190">
    <property type="entry name" value="Cupin_1"/>
    <property type="match status" value="2"/>
</dbReference>
<dbReference type="SUPFAM" id="SSF51182">
    <property type="entry name" value="RmlC-like cupins"/>
    <property type="match status" value="1"/>
</dbReference>
<dbReference type="AlphaFoldDB" id="A0A4S4DY72"/>
<reference evidence="2 3" key="1">
    <citation type="journal article" date="2018" name="Proc. Natl. Acad. Sci. U.S.A.">
        <title>Draft genome sequence of Camellia sinensis var. sinensis provides insights into the evolution of the tea genome and tea quality.</title>
        <authorList>
            <person name="Wei C."/>
            <person name="Yang H."/>
            <person name="Wang S."/>
            <person name="Zhao J."/>
            <person name="Liu C."/>
            <person name="Gao L."/>
            <person name="Xia E."/>
            <person name="Lu Y."/>
            <person name="Tai Y."/>
            <person name="She G."/>
            <person name="Sun J."/>
            <person name="Cao H."/>
            <person name="Tong W."/>
            <person name="Gao Q."/>
            <person name="Li Y."/>
            <person name="Deng W."/>
            <person name="Jiang X."/>
            <person name="Wang W."/>
            <person name="Chen Q."/>
            <person name="Zhang S."/>
            <person name="Li H."/>
            <person name="Wu J."/>
            <person name="Wang P."/>
            <person name="Li P."/>
            <person name="Shi C."/>
            <person name="Zheng F."/>
            <person name="Jian J."/>
            <person name="Huang B."/>
            <person name="Shan D."/>
            <person name="Shi M."/>
            <person name="Fang C."/>
            <person name="Yue Y."/>
            <person name="Li F."/>
            <person name="Li D."/>
            <person name="Wei S."/>
            <person name="Han B."/>
            <person name="Jiang C."/>
            <person name="Yin Y."/>
            <person name="Xia T."/>
            <person name="Zhang Z."/>
            <person name="Bennetzen J.L."/>
            <person name="Zhao S."/>
            <person name="Wan X."/>
        </authorList>
    </citation>
    <scope>NUCLEOTIDE SEQUENCE [LARGE SCALE GENOMIC DNA]</scope>
    <source>
        <strain evidence="3">cv. Shuchazao</strain>
        <tissue evidence="2">Leaf</tissue>
    </source>
</reference>
<feature type="domain" description="Cupin type-1" evidence="1">
    <location>
        <begin position="97"/>
        <end position="144"/>
    </location>
</feature>
<dbReference type="PANTHER" id="PTHR31238">
    <property type="entry name" value="GERMIN-LIKE PROTEIN SUBFAMILY 3 MEMBER 3"/>
    <property type="match status" value="1"/>
</dbReference>
<keyword evidence="3" id="KW-1185">Reference proteome</keyword>
<evidence type="ECO:0000313" key="2">
    <source>
        <dbReference type="EMBL" id="THG08381.1"/>
    </source>
</evidence>
<sequence>MNLLSLTYSLCHTLAYTCVERAASVAAAVALAAVLHLETAFFVDGKFCNDPKLAKSLNTLGISLACIDFAPFGLNPPHTHLRETEILVILEGTSTLGKTNAVAISGLSSQNPSVITIANVVLGSNPKTSDDVVAKAIQVDKKVVDYLQALFLVAQQLKKWSSSYACKEIYYTSSSIVEAPSIVKASSIGSCSYRSANKKEEFVVVGENKSPYQVAFDRKASRSRSIGCRNMSFSEDFFE</sequence>
<feature type="domain" description="Cupin type-1" evidence="1">
    <location>
        <begin position="55"/>
        <end position="95"/>
    </location>
</feature>
<comment type="caution">
    <text evidence="2">The sequence shown here is derived from an EMBL/GenBank/DDBJ whole genome shotgun (WGS) entry which is preliminary data.</text>
</comment>
<dbReference type="InterPro" id="IPR011051">
    <property type="entry name" value="RmlC_Cupin_sf"/>
</dbReference>